<proteinExistence type="predicted"/>
<evidence type="ECO:0000313" key="3">
    <source>
        <dbReference type="Proteomes" id="UP000019184"/>
    </source>
</evidence>
<evidence type="ECO:0000256" key="1">
    <source>
        <dbReference type="SAM" id="MobiDB-lite"/>
    </source>
</evidence>
<protein>
    <recommendedName>
        <fullName evidence="4">Type II secretion system protein GspC N-terminal domain-containing protein</fullName>
    </recommendedName>
</protein>
<feature type="compositionally biased region" description="Polar residues" evidence="1">
    <location>
        <begin position="180"/>
        <end position="193"/>
    </location>
</feature>
<gene>
    <name evidence="2" type="ORF">BN874_140018</name>
</gene>
<organism evidence="2 3">
    <name type="scientific">Candidatus Contendobacter odensis Run_B_J11</name>
    <dbReference type="NCBI Taxonomy" id="1400861"/>
    <lineage>
        <taxon>Bacteria</taxon>
        <taxon>Pseudomonadati</taxon>
        <taxon>Pseudomonadota</taxon>
        <taxon>Gammaproteobacteria</taxon>
        <taxon>Candidatus Competibacteraceae</taxon>
        <taxon>Candidatus Contendibacter</taxon>
    </lineage>
</organism>
<name>A0A7U7G9F4_9GAMM</name>
<dbReference type="AlphaFoldDB" id="A0A7U7G9F4"/>
<dbReference type="RefSeq" id="WP_034431010.1">
    <property type="nucleotide sequence ID" value="NZ_CBTK010000046.1"/>
</dbReference>
<sequence length="207" mass="22071">MSARAVGLLLWLVVGGLAAAALFWQQRHPPRPPTVANAGAAVRVPELPVVTPLEPFQLPPPDQYAETVARPLFIATRRPEPPPPADEVPPPEPLLTGPEQKFLLLGVMITPQMTIALLRPEEPNAKIVRLKPGETVGEWRLEMVSPNQVVLRKGAITQELVLARPKKPTGPRRTGARPAPTSSASGTGGVPQTNPVPASVVPPPPQP</sequence>
<comment type="caution">
    <text evidence="2">The sequence shown here is derived from an EMBL/GenBank/DDBJ whole genome shotgun (WGS) entry which is preliminary data.</text>
</comment>
<dbReference type="Proteomes" id="UP000019184">
    <property type="component" value="Unassembled WGS sequence"/>
</dbReference>
<feature type="region of interest" description="Disordered" evidence="1">
    <location>
        <begin position="161"/>
        <end position="207"/>
    </location>
</feature>
<reference evidence="2 3" key="1">
    <citation type="journal article" date="2014" name="ISME J.">
        <title>Candidatus Competibacter-lineage genomes retrieved from metagenomes reveal functional metabolic diversity.</title>
        <authorList>
            <person name="McIlroy S.J."/>
            <person name="Albertsen M."/>
            <person name="Andresen E.K."/>
            <person name="Saunders A.M."/>
            <person name="Kristiansen R."/>
            <person name="Stokholm-Bjerregaard M."/>
            <person name="Nielsen K.L."/>
            <person name="Nielsen P.H."/>
        </authorList>
    </citation>
    <scope>NUCLEOTIDE SEQUENCE [LARGE SCALE GENOMIC DNA]</scope>
    <source>
        <strain evidence="2 3">Run_B_J11</strain>
    </source>
</reference>
<accession>A0A7U7G9F4</accession>
<evidence type="ECO:0008006" key="4">
    <source>
        <dbReference type="Google" id="ProtNLM"/>
    </source>
</evidence>
<evidence type="ECO:0000313" key="2">
    <source>
        <dbReference type="EMBL" id="CDH43925.1"/>
    </source>
</evidence>
<keyword evidence="3" id="KW-1185">Reference proteome</keyword>
<dbReference type="EMBL" id="CBTK010000046">
    <property type="protein sequence ID" value="CDH43925.1"/>
    <property type="molecule type" value="Genomic_DNA"/>
</dbReference>